<feature type="compositionally biased region" description="Basic and acidic residues" evidence="15">
    <location>
        <begin position="108"/>
        <end position="121"/>
    </location>
</feature>
<accession>A0AAV2L6I8</accession>
<evidence type="ECO:0000256" key="7">
    <source>
        <dbReference type="ARBA" id="ARBA00023136"/>
    </source>
</evidence>
<dbReference type="GO" id="GO:0008076">
    <property type="term" value="C:voltage-gated potassium channel complex"/>
    <property type="evidence" value="ECO:0007669"/>
    <property type="project" value="TreeGrafter"/>
</dbReference>
<dbReference type="GO" id="GO:0006508">
    <property type="term" value="P:proteolysis"/>
    <property type="evidence" value="ECO:0007669"/>
    <property type="project" value="InterPro"/>
</dbReference>
<keyword evidence="6" id="KW-1133">Transmembrane helix</keyword>
<evidence type="ECO:0000256" key="13">
    <source>
        <dbReference type="ARBA" id="ARBA00044999"/>
    </source>
</evidence>
<proteinExistence type="inferred from homology"/>
<reference evidence="18 19" key="1">
    <citation type="submission" date="2024-04" db="EMBL/GenBank/DDBJ databases">
        <authorList>
            <person name="Waldvogel A.-M."/>
            <person name="Schoenle A."/>
        </authorList>
    </citation>
    <scope>NUCLEOTIDE SEQUENCE [LARGE SCALE GENOMIC DNA]</scope>
</reference>
<evidence type="ECO:0000256" key="14">
    <source>
        <dbReference type="ARBA" id="ARBA00046476"/>
    </source>
</evidence>
<comment type="subunit">
    <text evidence="14">Homodimer (in vitro). Interacts with KCND2. Identified in a complex with KCND2 and KCNIP2. Forms an octameric complex composed of four DPP6 subunits bound to the KCND2 tetramer. Interacts with KCND3; this interaction modulates the channel gating kinetics namely channel activation and inactivation kinetics and rate of recovery from inactivation.</text>
</comment>
<comment type="similarity">
    <text evidence="2">Belongs to the peptidase S9B family.</text>
</comment>
<evidence type="ECO:0000313" key="19">
    <source>
        <dbReference type="Proteomes" id="UP001497482"/>
    </source>
</evidence>
<dbReference type="Pfam" id="PF00930">
    <property type="entry name" value="DPPIV_N"/>
    <property type="match status" value="1"/>
</dbReference>
<keyword evidence="4" id="KW-0812">Transmembrane</keyword>
<keyword evidence="3" id="KW-1003">Cell membrane</keyword>
<feature type="compositionally biased region" description="Polar residues" evidence="15">
    <location>
        <begin position="146"/>
        <end position="190"/>
    </location>
</feature>
<evidence type="ECO:0000259" key="17">
    <source>
        <dbReference type="Pfam" id="PF00930"/>
    </source>
</evidence>
<evidence type="ECO:0000256" key="2">
    <source>
        <dbReference type="ARBA" id="ARBA00006150"/>
    </source>
</evidence>
<keyword evidence="9" id="KW-0325">Glycoprotein</keyword>
<keyword evidence="5" id="KW-0735">Signal-anchor</keyword>
<dbReference type="Gene3D" id="3.40.50.1820">
    <property type="entry name" value="alpha/beta hydrolase"/>
    <property type="match status" value="1"/>
</dbReference>
<dbReference type="GO" id="GO:0015459">
    <property type="term" value="F:potassium channel regulator activity"/>
    <property type="evidence" value="ECO:0007669"/>
    <property type="project" value="TreeGrafter"/>
</dbReference>
<dbReference type="AlphaFoldDB" id="A0AAV2L6I8"/>
<organism evidence="18 19">
    <name type="scientific">Knipowitschia caucasica</name>
    <name type="common">Caucasian dwarf goby</name>
    <name type="synonym">Pomatoschistus caucasicus</name>
    <dbReference type="NCBI Taxonomy" id="637954"/>
    <lineage>
        <taxon>Eukaryota</taxon>
        <taxon>Metazoa</taxon>
        <taxon>Chordata</taxon>
        <taxon>Craniata</taxon>
        <taxon>Vertebrata</taxon>
        <taxon>Euteleostomi</taxon>
        <taxon>Actinopterygii</taxon>
        <taxon>Neopterygii</taxon>
        <taxon>Teleostei</taxon>
        <taxon>Neoteleostei</taxon>
        <taxon>Acanthomorphata</taxon>
        <taxon>Gobiaria</taxon>
        <taxon>Gobiiformes</taxon>
        <taxon>Gobioidei</taxon>
        <taxon>Gobiidae</taxon>
        <taxon>Gobiinae</taxon>
        <taxon>Knipowitschia</taxon>
    </lineage>
</organism>
<keyword evidence="8" id="KW-1015">Disulfide bond</keyword>
<evidence type="ECO:0000256" key="8">
    <source>
        <dbReference type="ARBA" id="ARBA00023157"/>
    </source>
</evidence>
<evidence type="ECO:0000259" key="16">
    <source>
        <dbReference type="Pfam" id="PF00326"/>
    </source>
</evidence>
<dbReference type="FunFam" id="3.40.50.1820:FF:000003">
    <property type="entry name" value="Dipeptidyl peptidase 4"/>
    <property type="match status" value="1"/>
</dbReference>
<feature type="domain" description="Peptidase S9 prolyl oligopeptidase catalytic" evidence="16">
    <location>
        <begin position="847"/>
        <end position="1048"/>
    </location>
</feature>
<dbReference type="PANTHER" id="PTHR11731:SF20">
    <property type="entry name" value="DIPEPTIDYL AMINOPEPTIDASE-LIKE PROTEIN 6"/>
    <property type="match status" value="1"/>
</dbReference>
<feature type="compositionally biased region" description="Basic and acidic residues" evidence="15">
    <location>
        <begin position="195"/>
        <end position="208"/>
    </location>
</feature>
<evidence type="ECO:0000313" key="18">
    <source>
        <dbReference type="EMBL" id="CAL1596633.1"/>
    </source>
</evidence>
<evidence type="ECO:0000256" key="10">
    <source>
        <dbReference type="ARBA" id="ARBA00041991"/>
    </source>
</evidence>
<feature type="region of interest" description="Disordered" evidence="15">
    <location>
        <begin position="1"/>
        <end position="62"/>
    </location>
</feature>
<feature type="compositionally biased region" description="Basic and acidic residues" evidence="15">
    <location>
        <begin position="28"/>
        <end position="62"/>
    </location>
</feature>
<dbReference type="InterPro" id="IPR002469">
    <property type="entry name" value="Peptidase_S9B_N"/>
</dbReference>
<feature type="compositionally biased region" description="Basic and acidic residues" evidence="15">
    <location>
        <begin position="9"/>
        <end position="20"/>
    </location>
</feature>
<dbReference type="GO" id="GO:0008236">
    <property type="term" value="F:serine-type peptidase activity"/>
    <property type="evidence" value="ECO:0007669"/>
    <property type="project" value="InterPro"/>
</dbReference>
<evidence type="ECO:0000256" key="4">
    <source>
        <dbReference type="ARBA" id="ARBA00022692"/>
    </source>
</evidence>
<feature type="compositionally biased region" description="Polar residues" evidence="15">
    <location>
        <begin position="224"/>
        <end position="258"/>
    </location>
</feature>
<dbReference type="Proteomes" id="UP001497482">
    <property type="component" value="Chromosome 21"/>
</dbReference>
<evidence type="ECO:0000256" key="12">
    <source>
        <dbReference type="ARBA" id="ARBA00044990"/>
    </source>
</evidence>
<sequence length="1067" mass="119996">MQVVHSRPQHQDSRSQHQDSRLQYQDSRSQHQDSRSQHQDSRSQHQDSRSQHQDSRSQHQDSIRTAGYSIRTAGQQVTASGQQVTASGQQVTASGQHQDSRLQYQDSRSQHQDSRSQHQDSIRTAGYSIRTAGHSIRTAGYSISTAGHSIRTPSGQQVTASGQQVTASGQQVTAPGQQATASGQQVTASGQQDSRSQHQDSRSQHQDTIRTAGHSIRTAGHSIRTASGQQATVSGQQVTASGQQVTASGQHQDSRLQYQDSRSQHQDSRLQHQHSRSQHQDTIRTAGHSIRTAGHSIRTAGHSIRTAGHSIRTAGEDDRLALKGKLTVSDLFKKDFKVHDPDAKWISGNELLYRNRDGDVVKFNVDTNETTVLVHNKKFEMYKATKYEVSPDLKHVLLAYNVAPVYQYSYTAFYIICSLETPETWNLNPPEVRNAQLQFAGWGPQDQQLIFIFENNIYFRSKVESRSIRLVSTGKEGVIFNGLSDWLYEEEIFHSHIAHWWSPDGARLAYATINDSLVPKMELPMFTGTPYPMGKEYHYPKAGEENPLITISVVNLNGPLHTIEMRRPDDTRIGEYYVTMVKWATATKLAINWMNRPQNISVLTLCEATTGVCTKKHEDESEGWLQTQNENPLFSKDGLKLFFTRAIPQGGRGKFFHISMSTSQVNTSTDTLQSITSGDWDVTQVLAFNEDSQLIYFLSTEDGPKRRHLYSADTSGSFNRRCLTCSLPDACGYVSGSFSLNMTYFLLDCKGPEIPFVSIFRAQMDEDAQEGESIVEVHSLENNHNLRRTLDSMQVPIVEYRDVNMDDYILSMQIVKPAGFMETSHYPLLLLVDGTPGGQSVSEQFRLDWSTVLVSSFGAVVLRVDGRGSGFQGTNLLHRIQKRLGIYEEQDQRDAVDLMLREPYIDKTRVGAYGKEYGGYITSLLLSAGEGLPVKCGAVLSPITDFELYASAFSERYLGLPKPDPRAYAMANLEHRASQFMDNKFLIIHPTADEKVHFQHTAKFIARLINAKANYTLQIYPDEGHFIRSEATRQHLSQSLINFFEECFRLPESVFEETLEEDAEDEV</sequence>
<protein>
    <recommendedName>
        <fullName evidence="12">A-type potassium channel modulatory protein DPP6</fullName>
    </recommendedName>
    <alternativeName>
        <fullName evidence="13">Dipeptidyl aminopeptidase-like protein 6</fullName>
    </alternativeName>
    <alternativeName>
        <fullName evidence="11">Dipeptidyl peptidase 6</fullName>
    </alternativeName>
    <alternativeName>
        <fullName evidence="10">Dipeptidyl peptidase VI</fullName>
    </alternativeName>
</protein>
<evidence type="ECO:0000256" key="5">
    <source>
        <dbReference type="ARBA" id="ARBA00022968"/>
    </source>
</evidence>
<feature type="compositionally biased region" description="Polar residues" evidence="15">
    <location>
        <begin position="74"/>
        <end position="104"/>
    </location>
</feature>
<evidence type="ECO:0000256" key="1">
    <source>
        <dbReference type="ARBA" id="ARBA00004401"/>
    </source>
</evidence>
<feature type="region of interest" description="Disordered" evidence="15">
    <location>
        <begin position="74"/>
        <end position="122"/>
    </location>
</feature>
<feature type="domain" description="Dipeptidylpeptidase IV N-terminal" evidence="17">
    <location>
        <begin position="390"/>
        <end position="755"/>
    </location>
</feature>
<evidence type="ECO:0000256" key="11">
    <source>
        <dbReference type="ARBA" id="ARBA00042016"/>
    </source>
</evidence>
<feature type="region of interest" description="Disordered" evidence="15">
    <location>
        <begin position="224"/>
        <end position="283"/>
    </location>
</feature>
<dbReference type="InterPro" id="IPR050278">
    <property type="entry name" value="Serine_Prot_S9B/DPPIV"/>
</dbReference>
<keyword evidence="19" id="KW-1185">Reference proteome</keyword>
<dbReference type="Gene3D" id="2.140.10.30">
    <property type="entry name" value="Dipeptidylpeptidase IV, N-terminal domain"/>
    <property type="match status" value="1"/>
</dbReference>
<feature type="region of interest" description="Disordered" evidence="15">
    <location>
        <begin position="146"/>
        <end position="208"/>
    </location>
</feature>
<evidence type="ECO:0000256" key="3">
    <source>
        <dbReference type="ARBA" id="ARBA00022475"/>
    </source>
</evidence>
<dbReference type="SUPFAM" id="SSF53474">
    <property type="entry name" value="alpha/beta-Hydrolases"/>
    <property type="match status" value="1"/>
</dbReference>
<dbReference type="Pfam" id="PF00326">
    <property type="entry name" value="Peptidase_S9"/>
    <property type="match status" value="1"/>
</dbReference>
<dbReference type="SUPFAM" id="SSF82171">
    <property type="entry name" value="DPP6 N-terminal domain-like"/>
    <property type="match status" value="1"/>
</dbReference>
<dbReference type="PANTHER" id="PTHR11731">
    <property type="entry name" value="PROTEASE FAMILY S9B,C DIPEPTIDYL-PEPTIDASE IV-RELATED"/>
    <property type="match status" value="1"/>
</dbReference>
<dbReference type="InterPro" id="IPR001375">
    <property type="entry name" value="Peptidase_S9_cat"/>
</dbReference>
<dbReference type="InterPro" id="IPR029058">
    <property type="entry name" value="AB_hydrolase_fold"/>
</dbReference>
<dbReference type="GO" id="GO:1901379">
    <property type="term" value="P:regulation of potassium ion transmembrane transport"/>
    <property type="evidence" value="ECO:0007669"/>
    <property type="project" value="TreeGrafter"/>
</dbReference>
<evidence type="ECO:0000256" key="15">
    <source>
        <dbReference type="SAM" id="MobiDB-lite"/>
    </source>
</evidence>
<comment type="subcellular location">
    <subcellularLocation>
        <location evidence="1">Cell membrane</location>
        <topology evidence="1">Single-pass type II membrane protein</topology>
    </subcellularLocation>
</comment>
<evidence type="ECO:0000256" key="6">
    <source>
        <dbReference type="ARBA" id="ARBA00022989"/>
    </source>
</evidence>
<dbReference type="EMBL" id="OZ035843">
    <property type="protein sequence ID" value="CAL1596633.1"/>
    <property type="molecule type" value="Genomic_DNA"/>
</dbReference>
<name>A0AAV2L6I8_KNICA</name>
<evidence type="ECO:0000256" key="9">
    <source>
        <dbReference type="ARBA" id="ARBA00023180"/>
    </source>
</evidence>
<keyword evidence="7" id="KW-0472">Membrane</keyword>
<gene>
    <name evidence="18" type="ORF">KC01_LOCUS25283</name>
</gene>